<organism evidence="1 2">
    <name type="scientific">Zalaria obscura</name>
    <dbReference type="NCBI Taxonomy" id="2024903"/>
    <lineage>
        <taxon>Eukaryota</taxon>
        <taxon>Fungi</taxon>
        <taxon>Dikarya</taxon>
        <taxon>Ascomycota</taxon>
        <taxon>Pezizomycotina</taxon>
        <taxon>Dothideomycetes</taxon>
        <taxon>Dothideomycetidae</taxon>
        <taxon>Dothideales</taxon>
        <taxon>Zalariaceae</taxon>
        <taxon>Zalaria</taxon>
    </lineage>
</organism>
<evidence type="ECO:0000313" key="1">
    <source>
        <dbReference type="EMBL" id="KAK8194137.1"/>
    </source>
</evidence>
<protein>
    <submittedName>
        <fullName evidence="1">Mitochondrial distribution and morphology protein 12</fullName>
    </submittedName>
</protein>
<dbReference type="EMBL" id="JAMKPW020000043">
    <property type="protein sequence ID" value="KAK8194137.1"/>
    <property type="molecule type" value="Genomic_DNA"/>
</dbReference>
<name>A0ACC3S4Q2_9PEZI</name>
<evidence type="ECO:0000313" key="2">
    <source>
        <dbReference type="Proteomes" id="UP001320706"/>
    </source>
</evidence>
<dbReference type="Proteomes" id="UP001320706">
    <property type="component" value="Unassembled WGS sequence"/>
</dbReference>
<gene>
    <name evidence="1" type="primary">MDM12_2</name>
    <name evidence="1" type="ORF">M8818_007324</name>
</gene>
<sequence>MDRLASANTPEHHTTPMSIDINWETLTGGPDGAALAESIRAFIHDKFQKVALPRMIRSVQVHSFDFGTVPPTIELKDVCDPLPDFYDDETEHEGQTPDADGPSESHQPVSHHHGRHEEESRGRSMPPNLASHQHAFPDPRLFMARHGDQIGSPILSRAPTPGILGGTSNLGYFHLPLSAGLSGTATPLAAVAGAQFQNQPQFQNHQHYNQRHAGESDNTPSSPPSHHRSASFSSSSPPSVNTPSSRPTSGHVQDWANSDASDRGFNSGHSPYHSPARSSVQERSGEDVQIVAHVSYSGDIKLSLTAEILLDYPMPSFVGIPLKLNITGLTFDGVALIAYIKRKANFCFLCPEDADALIGSDVDLRMAGDDNGPAMSSPAKHSGVGALLEEIKVESEIGQQENGKSVLKNVGKVEKFVLEQVRRIFEDEFVYPSYWTFLV</sequence>
<proteinExistence type="predicted"/>
<keyword evidence="2" id="KW-1185">Reference proteome</keyword>
<comment type="caution">
    <text evidence="1">The sequence shown here is derived from an EMBL/GenBank/DDBJ whole genome shotgun (WGS) entry which is preliminary data.</text>
</comment>
<reference evidence="1" key="1">
    <citation type="submission" date="2024-02" db="EMBL/GenBank/DDBJ databases">
        <title>Metagenome Assembled Genome of Zalaria obscura JY119.</title>
        <authorList>
            <person name="Vighnesh L."/>
            <person name="Jagadeeshwari U."/>
            <person name="Venkata Ramana C."/>
            <person name="Sasikala C."/>
        </authorList>
    </citation>
    <scope>NUCLEOTIDE SEQUENCE</scope>
    <source>
        <strain evidence="1">JY119</strain>
    </source>
</reference>
<accession>A0ACC3S4Q2</accession>